<reference evidence="1" key="2">
    <citation type="journal article" date="2015" name="Fish Shellfish Immunol.">
        <title>Early steps in the European eel (Anguilla anguilla)-Vibrio vulnificus interaction in the gills: Role of the RtxA13 toxin.</title>
        <authorList>
            <person name="Callol A."/>
            <person name="Pajuelo D."/>
            <person name="Ebbesson L."/>
            <person name="Teles M."/>
            <person name="MacKenzie S."/>
            <person name="Amaro C."/>
        </authorList>
    </citation>
    <scope>NUCLEOTIDE SEQUENCE</scope>
</reference>
<reference evidence="1" key="1">
    <citation type="submission" date="2014-11" db="EMBL/GenBank/DDBJ databases">
        <authorList>
            <person name="Amaro Gonzalez C."/>
        </authorList>
    </citation>
    <scope>NUCLEOTIDE SEQUENCE</scope>
</reference>
<protein>
    <submittedName>
        <fullName evidence="1">Uncharacterized protein</fullName>
    </submittedName>
</protein>
<organism evidence="1">
    <name type="scientific">Anguilla anguilla</name>
    <name type="common">European freshwater eel</name>
    <name type="synonym">Muraena anguilla</name>
    <dbReference type="NCBI Taxonomy" id="7936"/>
    <lineage>
        <taxon>Eukaryota</taxon>
        <taxon>Metazoa</taxon>
        <taxon>Chordata</taxon>
        <taxon>Craniata</taxon>
        <taxon>Vertebrata</taxon>
        <taxon>Euteleostomi</taxon>
        <taxon>Actinopterygii</taxon>
        <taxon>Neopterygii</taxon>
        <taxon>Teleostei</taxon>
        <taxon>Anguilliformes</taxon>
        <taxon>Anguillidae</taxon>
        <taxon>Anguilla</taxon>
    </lineage>
</organism>
<proteinExistence type="predicted"/>
<evidence type="ECO:0000313" key="1">
    <source>
        <dbReference type="EMBL" id="JAH36285.1"/>
    </source>
</evidence>
<sequence length="11" mass="1209">MQKKETACSPS</sequence>
<dbReference type="EMBL" id="GBXM01072292">
    <property type="protein sequence ID" value="JAH36285.1"/>
    <property type="molecule type" value="Transcribed_RNA"/>
</dbReference>
<accession>A0A0E9S6L6</accession>
<name>A0A0E9S6L6_ANGAN</name>